<evidence type="ECO:0000313" key="7">
    <source>
        <dbReference type="Proteomes" id="UP001304970"/>
    </source>
</evidence>
<evidence type="ECO:0000256" key="3">
    <source>
        <dbReference type="ARBA" id="ARBA00023004"/>
    </source>
</evidence>
<feature type="domain" description="4Fe-4S" evidence="5">
    <location>
        <begin position="69"/>
        <end position="136"/>
    </location>
</feature>
<evidence type="ECO:0000313" key="6">
    <source>
        <dbReference type="EMBL" id="WNY26302.1"/>
    </source>
</evidence>
<dbReference type="PROSITE" id="PS51656">
    <property type="entry name" value="4FE4S"/>
    <property type="match status" value="1"/>
</dbReference>
<proteinExistence type="predicted"/>
<name>A0AA96ZWT5_9EURY</name>
<dbReference type="PANTHER" id="PTHR40101">
    <property type="entry name" value="CONSERVED PROTEIN"/>
    <property type="match status" value="1"/>
</dbReference>
<evidence type="ECO:0000256" key="4">
    <source>
        <dbReference type="ARBA" id="ARBA00023014"/>
    </source>
</evidence>
<dbReference type="RefSeq" id="WP_338097831.1">
    <property type="nucleotide sequence ID" value="NZ_CP131061.1"/>
</dbReference>
<keyword evidence="4" id="KW-0411">Iron-sulfur</keyword>
<keyword evidence="3" id="KW-0408">Iron</keyword>
<dbReference type="AlphaFoldDB" id="A0AA96ZWT5"/>
<dbReference type="Pfam" id="PF09918">
    <property type="entry name" value="DUF2148"/>
    <property type="match status" value="1"/>
</dbReference>
<dbReference type="GeneID" id="89227456"/>
<protein>
    <recommendedName>
        <fullName evidence="5">4Fe-4S domain-containing protein</fullName>
    </recommendedName>
</protein>
<keyword evidence="2" id="KW-0479">Metal-binding</keyword>
<evidence type="ECO:0000256" key="1">
    <source>
        <dbReference type="ARBA" id="ARBA00022485"/>
    </source>
</evidence>
<dbReference type="PANTHER" id="PTHR40101:SF1">
    <property type="entry name" value="4FE-4S DOMAIN-CONTAINING PROTEIN"/>
    <property type="match status" value="1"/>
</dbReference>
<dbReference type="GO" id="GO:0046872">
    <property type="term" value="F:metal ion binding"/>
    <property type="evidence" value="ECO:0007669"/>
    <property type="project" value="UniProtKB-KW"/>
</dbReference>
<dbReference type="GO" id="GO:0051539">
    <property type="term" value="F:4 iron, 4 sulfur cluster binding"/>
    <property type="evidence" value="ECO:0007669"/>
    <property type="project" value="UniProtKB-KW"/>
</dbReference>
<organism evidence="6 7">
    <name type="scientific">Methanolapillus ohkumae</name>
    <dbReference type="NCBI Taxonomy" id="3028298"/>
    <lineage>
        <taxon>Archaea</taxon>
        <taxon>Methanobacteriati</taxon>
        <taxon>Methanobacteriota</taxon>
        <taxon>Stenosarchaea group</taxon>
        <taxon>Methanomicrobia</taxon>
        <taxon>Methanosarcinales</taxon>
        <taxon>Methanosarcinaceae</taxon>
        <taxon>Methanolapillus</taxon>
    </lineage>
</organism>
<sequence length="183" mass="19531">MKVDVEKEAVLQMAKEMLVAARTAPKGKGIDSLVTYILDDNEKEILATDMEKLAEKNGAFFIRDAGNIRNSDVVTLIGLKNSKPLGLNCGACGTNCAGFAEKKNEKSKNPPASFDGPICAVKSVDLGIALGSAVSRAKDMCLDSRILYSAGATACITKMIDAEYAFAVPLSVSGKNIYFDRKQ</sequence>
<reference evidence="6 7" key="1">
    <citation type="submission" date="2023-07" db="EMBL/GenBank/DDBJ databases">
        <title>Closed genome sequence of Methanosarcinaceae archaeon Am2.</title>
        <authorList>
            <person name="Poehlein A."/>
            <person name="Protasov E."/>
            <person name="Platt K."/>
            <person name="Reeh H."/>
            <person name="Daniel R."/>
            <person name="Brune A."/>
        </authorList>
    </citation>
    <scope>NUCLEOTIDE SEQUENCE [LARGE SCALE GENOMIC DNA]</scope>
    <source>
        <strain evidence="6 7">Am2</strain>
    </source>
</reference>
<keyword evidence="7" id="KW-1185">Reference proteome</keyword>
<evidence type="ECO:0000256" key="2">
    <source>
        <dbReference type="ARBA" id="ARBA00022723"/>
    </source>
</evidence>
<dbReference type="InterPro" id="IPR019224">
    <property type="entry name" value="DUF2148"/>
</dbReference>
<accession>A0AA96ZWT5</accession>
<dbReference type="Proteomes" id="UP001304970">
    <property type="component" value="Chromosome"/>
</dbReference>
<dbReference type="EMBL" id="CP131061">
    <property type="protein sequence ID" value="WNY26302.1"/>
    <property type="molecule type" value="Genomic_DNA"/>
</dbReference>
<evidence type="ECO:0000259" key="5">
    <source>
        <dbReference type="PROSITE" id="PS51656"/>
    </source>
</evidence>
<keyword evidence="1" id="KW-0004">4Fe-4S</keyword>
<gene>
    <name evidence="6" type="ORF">MsAm2_00620</name>
</gene>
<dbReference type="InterPro" id="IPR007202">
    <property type="entry name" value="4Fe-4S_dom"/>
</dbReference>